<dbReference type="OrthoDB" id="6151406at2759"/>
<name>A0A4D9DEY8_9SAUR</name>
<dbReference type="Proteomes" id="UP000297703">
    <property type="component" value="Unassembled WGS sequence"/>
</dbReference>
<feature type="region of interest" description="Disordered" evidence="3">
    <location>
        <begin position="179"/>
        <end position="216"/>
    </location>
</feature>
<evidence type="ECO:0000256" key="3">
    <source>
        <dbReference type="SAM" id="MobiDB-lite"/>
    </source>
</evidence>
<evidence type="ECO:0000313" key="6">
    <source>
        <dbReference type="Proteomes" id="UP000297703"/>
    </source>
</evidence>
<dbReference type="AlphaFoldDB" id="A0A4D9DEY8"/>
<dbReference type="SUPFAM" id="SSF48726">
    <property type="entry name" value="Immunoglobulin"/>
    <property type="match status" value="2"/>
</dbReference>
<feature type="domain" description="Ig-like" evidence="4">
    <location>
        <begin position="72"/>
        <end position="152"/>
    </location>
</feature>
<dbReference type="GO" id="GO:0004888">
    <property type="term" value="F:transmembrane signaling receptor activity"/>
    <property type="evidence" value="ECO:0007669"/>
    <property type="project" value="TreeGrafter"/>
</dbReference>
<dbReference type="GO" id="GO:0007166">
    <property type="term" value="P:cell surface receptor signaling pathway"/>
    <property type="evidence" value="ECO:0007669"/>
    <property type="project" value="TreeGrafter"/>
</dbReference>
<sequence>MSETPDSVPAPQITVFPKHPVYITGEAVTLTCSAAGTSTVSGVRFFMDGQKIHSKELPSPHRYTDSIQLSGPSLSVDPPSGVVSEGLPLLITCRAPGDPGQWRFHFYKDGVELLPGDVGSEISTTEPSTRSMNISVLSIPQAGPNNTGQFTCGYEENVGGRWIPSPRSRAVNVTVTVPKTLRSTKGSEPGEHTRNLDPGRDNKGSKATGAGAEQMEQGSEVTYALIEFPASQAHTTQTTTKTKPAEAEYVLYSDVVTTHTWKATK</sequence>
<evidence type="ECO:0000256" key="2">
    <source>
        <dbReference type="ARBA" id="ARBA00023157"/>
    </source>
</evidence>
<evidence type="ECO:0000256" key="1">
    <source>
        <dbReference type="ARBA" id="ARBA00022729"/>
    </source>
</evidence>
<dbReference type="SMART" id="SM00409">
    <property type="entry name" value="IG"/>
    <property type="match status" value="1"/>
</dbReference>
<keyword evidence="1" id="KW-0732">Signal</keyword>
<comment type="caution">
    <text evidence="5">The sequence shown here is derived from an EMBL/GenBank/DDBJ whole genome shotgun (WGS) entry which is preliminary data.</text>
</comment>
<dbReference type="InterPro" id="IPR007110">
    <property type="entry name" value="Ig-like_dom"/>
</dbReference>
<keyword evidence="2" id="KW-1015">Disulfide bond</keyword>
<gene>
    <name evidence="5" type="ORF">DR999_PMT22334</name>
</gene>
<dbReference type="EMBL" id="QXTE01000963">
    <property type="protein sequence ID" value="TFJ95934.1"/>
    <property type="molecule type" value="Genomic_DNA"/>
</dbReference>
<reference evidence="5 6" key="2">
    <citation type="submission" date="2019-04" db="EMBL/GenBank/DDBJ databases">
        <title>The genome sequence of big-headed turtle.</title>
        <authorList>
            <person name="Gong S."/>
        </authorList>
    </citation>
    <scope>NUCLEOTIDE SEQUENCE [LARGE SCALE GENOMIC DNA]</scope>
    <source>
        <strain evidence="5">DO16091913</strain>
        <tissue evidence="5">Muscle</tissue>
    </source>
</reference>
<dbReference type="GO" id="GO:0006955">
    <property type="term" value="P:immune response"/>
    <property type="evidence" value="ECO:0007669"/>
    <property type="project" value="TreeGrafter"/>
</dbReference>
<proteinExistence type="predicted"/>
<dbReference type="CDD" id="cd00096">
    <property type="entry name" value="Ig"/>
    <property type="match status" value="1"/>
</dbReference>
<dbReference type="GO" id="GO:0009897">
    <property type="term" value="C:external side of plasma membrane"/>
    <property type="evidence" value="ECO:0007669"/>
    <property type="project" value="TreeGrafter"/>
</dbReference>
<accession>A0A4D9DEY8</accession>
<protein>
    <submittedName>
        <fullName evidence="5">Membrane protein</fullName>
    </submittedName>
</protein>
<dbReference type="InterPro" id="IPR036179">
    <property type="entry name" value="Ig-like_dom_sf"/>
</dbReference>
<feature type="domain" description="Ig-like" evidence="4">
    <location>
        <begin position="11"/>
        <end position="51"/>
    </location>
</feature>
<dbReference type="Pfam" id="PF13927">
    <property type="entry name" value="Ig_3"/>
    <property type="match status" value="1"/>
</dbReference>
<dbReference type="InterPro" id="IPR050488">
    <property type="entry name" value="Ig_Fc_receptor"/>
</dbReference>
<evidence type="ECO:0000259" key="4">
    <source>
        <dbReference type="PROSITE" id="PS50835"/>
    </source>
</evidence>
<dbReference type="PANTHER" id="PTHR11481:SF60">
    <property type="entry name" value="IG-LIKE DOMAIN-CONTAINING PROTEIN"/>
    <property type="match status" value="1"/>
</dbReference>
<dbReference type="InterPro" id="IPR013783">
    <property type="entry name" value="Ig-like_fold"/>
</dbReference>
<feature type="compositionally biased region" description="Basic and acidic residues" evidence="3">
    <location>
        <begin position="188"/>
        <end position="204"/>
    </location>
</feature>
<reference evidence="5 6" key="1">
    <citation type="submission" date="2019-04" db="EMBL/GenBank/DDBJ databases">
        <title>Draft genome of the big-headed turtle Platysternon megacephalum.</title>
        <authorList>
            <person name="Gong S."/>
        </authorList>
    </citation>
    <scope>NUCLEOTIDE SEQUENCE [LARGE SCALE GENOMIC DNA]</scope>
    <source>
        <strain evidence="5">DO16091913</strain>
        <tissue evidence="5">Muscle</tissue>
    </source>
</reference>
<dbReference type="InterPro" id="IPR003599">
    <property type="entry name" value="Ig_sub"/>
</dbReference>
<organism evidence="5 6">
    <name type="scientific">Platysternon megacephalum</name>
    <name type="common">big-headed turtle</name>
    <dbReference type="NCBI Taxonomy" id="55544"/>
    <lineage>
        <taxon>Eukaryota</taxon>
        <taxon>Metazoa</taxon>
        <taxon>Chordata</taxon>
        <taxon>Craniata</taxon>
        <taxon>Vertebrata</taxon>
        <taxon>Euteleostomi</taxon>
        <taxon>Archelosauria</taxon>
        <taxon>Testudinata</taxon>
        <taxon>Testudines</taxon>
        <taxon>Cryptodira</taxon>
        <taxon>Durocryptodira</taxon>
        <taxon>Testudinoidea</taxon>
        <taxon>Platysternidae</taxon>
        <taxon>Platysternon</taxon>
    </lineage>
</organism>
<dbReference type="Gene3D" id="2.60.40.10">
    <property type="entry name" value="Immunoglobulins"/>
    <property type="match status" value="2"/>
</dbReference>
<dbReference type="PANTHER" id="PTHR11481">
    <property type="entry name" value="IMMUNOGLOBULIN FC RECEPTOR"/>
    <property type="match status" value="1"/>
</dbReference>
<evidence type="ECO:0000313" key="5">
    <source>
        <dbReference type="EMBL" id="TFJ95934.1"/>
    </source>
</evidence>
<dbReference type="PROSITE" id="PS50835">
    <property type="entry name" value="IG_LIKE"/>
    <property type="match status" value="2"/>
</dbReference>
<keyword evidence="6" id="KW-1185">Reference proteome</keyword>